<keyword evidence="2" id="KW-1185">Reference proteome</keyword>
<dbReference type="EMBL" id="FOYZ01000009">
    <property type="protein sequence ID" value="SFR92169.1"/>
    <property type="molecule type" value="Genomic_DNA"/>
</dbReference>
<dbReference type="STRING" id="37658.SAMN05661086_02522"/>
<name>A0A1I6KLV2_9FIRM</name>
<dbReference type="RefSeq" id="WP_092561311.1">
    <property type="nucleotide sequence ID" value="NZ_FOYZ01000009.1"/>
</dbReference>
<dbReference type="AlphaFoldDB" id="A0A1I6KLV2"/>
<accession>A0A1I6KLV2</accession>
<evidence type="ECO:0000313" key="2">
    <source>
        <dbReference type="Proteomes" id="UP000199659"/>
    </source>
</evidence>
<gene>
    <name evidence="1" type="ORF">SAMN05661086_02522</name>
</gene>
<evidence type="ECO:0000313" key="1">
    <source>
        <dbReference type="EMBL" id="SFR92169.1"/>
    </source>
</evidence>
<dbReference type="Proteomes" id="UP000199659">
    <property type="component" value="Unassembled WGS sequence"/>
</dbReference>
<reference evidence="1 2" key="1">
    <citation type="submission" date="2016-10" db="EMBL/GenBank/DDBJ databases">
        <authorList>
            <person name="de Groot N.N."/>
        </authorList>
    </citation>
    <scope>NUCLEOTIDE SEQUENCE [LARGE SCALE GENOMIC DNA]</scope>
    <source>
        <strain evidence="1 2">743A</strain>
    </source>
</reference>
<proteinExistence type="predicted"/>
<protein>
    <submittedName>
        <fullName evidence="1">Uncharacterized protein</fullName>
    </submittedName>
</protein>
<organism evidence="1 2">
    <name type="scientific">Anaeromicropila populeti</name>
    <dbReference type="NCBI Taxonomy" id="37658"/>
    <lineage>
        <taxon>Bacteria</taxon>
        <taxon>Bacillati</taxon>
        <taxon>Bacillota</taxon>
        <taxon>Clostridia</taxon>
        <taxon>Lachnospirales</taxon>
        <taxon>Lachnospiraceae</taxon>
        <taxon>Anaeromicropila</taxon>
    </lineage>
</organism>
<sequence length="471" mass="54373">MPVITAATAATLNTAAKAGKVSQSVMSVVPALAISATQVYVAKKNRQLQEKLASEQQEFTLSMEKNRQDFQLEMHMRNAELQESLVLRNHMLRLEEVKYNFQIFCEQAEYRALIEKWPLVNPPQVVRAAQMLQDNTIMLRVLFSHTADPLFNNIVFPTVEQGIRDFIDIYANDFDSQNVIFYHEAYKSNFHGGAMEENIKFMLNEIPVLIVDANILPREIRVSFTIWGFGASSLKSKHQSVFSIPYERKLLNGVPDADYYDNITFKLLAYIKFIIGYSYDAYNLIQYDKAPLFPAVAQRELEFKENYQYPVMGIPELADAFRATYCEMAKTVWNSEKLCDTKRYTTHKTQLEFTKSVLLHMSDDETLALLDESLTAWVSLRSKDSVDKFLQSMIDDSGLIVKYFSSDDKDYWGELSSTYLATSKKQHCYKNLVLKLQNILDTYADDIPQTMIRPNTHTVLDRKSEHRYIEL</sequence>